<proteinExistence type="predicted"/>
<evidence type="ECO:0000313" key="1">
    <source>
        <dbReference type="EMBL" id="MFC5295788.1"/>
    </source>
</evidence>
<evidence type="ECO:0000313" key="2">
    <source>
        <dbReference type="Proteomes" id="UP001595976"/>
    </source>
</evidence>
<dbReference type="Gene3D" id="1.10.10.60">
    <property type="entry name" value="Homeodomain-like"/>
    <property type="match status" value="1"/>
</dbReference>
<dbReference type="InterPro" id="IPR009057">
    <property type="entry name" value="Homeodomain-like_sf"/>
</dbReference>
<dbReference type="RefSeq" id="WP_158471826.1">
    <property type="nucleotide sequence ID" value="NZ_JAOAOS010000024.1"/>
</dbReference>
<protein>
    <recommendedName>
        <fullName evidence="3">DNA binding HTH domain-containing protein</fullName>
    </recommendedName>
</protein>
<organism evidence="1 2">
    <name type="scientific">Bosea minatitlanensis</name>
    <dbReference type="NCBI Taxonomy" id="128782"/>
    <lineage>
        <taxon>Bacteria</taxon>
        <taxon>Pseudomonadati</taxon>
        <taxon>Pseudomonadota</taxon>
        <taxon>Alphaproteobacteria</taxon>
        <taxon>Hyphomicrobiales</taxon>
        <taxon>Boseaceae</taxon>
        <taxon>Bosea</taxon>
    </lineage>
</organism>
<gene>
    <name evidence="1" type="ORF">ACFPK2_22600</name>
</gene>
<sequence length="71" mass="7946">MRLSCAALREDAAALSLPERLGTIEANPIREALEAHRRDVKAMLEALRIPRKTFHDKLARYGITRAAYEAG</sequence>
<evidence type="ECO:0008006" key="3">
    <source>
        <dbReference type="Google" id="ProtNLM"/>
    </source>
</evidence>
<keyword evidence="2" id="KW-1185">Reference proteome</keyword>
<reference evidence="2" key="1">
    <citation type="journal article" date="2019" name="Int. J. Syst. Evol. Microbiol.">
        <title>The Global Catalogue of Microorganisms (GCM) 10K type strain sequencing project: providing services to taxonomists for standard genome sequencing and annotation.</title>
        <authorList>
            <consortium name="The Broad Institute Genomics Platform"/>
            <consortium name="The Broad Institute Genome Sequencing Center for Infectious Disease"/>
            <person name="Wu L."/>
            <person name="Ma J."/>
        </authorList>
    </citation>
    <scope>NUCLEOTIDE SEQUENCE [LARGE SCALE GENOMIC DNA]</scope>
    <source>
        <strain evidence="2">CGMCC 1.15643</strain>
    </source>
</reference>
<name>A0ABW0FA33_9HYPH</name>
<dbReference type="Proteomes" id="UP001595976">
    <property type="component" value="Unassembled WGS sequence"/>
</dbReference>
<comment type="caution">
    <text evidence="1">The sequence shown here is derived from an EMBL/GenBank/DDBJ whole genome shotgun (WGS) entry which is preliminary data.</text>
</comment>
<dbReference type="EMBL" id="JBHSLI010000016">
    <property type="protein sequence ID" value="MFC5295788.1"/>
    <property type="molecule type" value="Genomic_DNA"/>
</dbReference>
<dbReference type="SUPFAM" id="SSF46689">
    <property type="entry name" value="Homeodomain-like"/>
    <property type="match status" value="1"/>
</dbReference>
<accession>A0ABW0FA33</accession>